<name>A0A239YLU8_9FIRM</name>
<organism evidence="2 3">
    <name type="scientific">Veillonella rodentium</name>
    <dbReference type="NCBI Taxonomy" id="248315"/>
    <lineage>
        <taxon>Bacteria</taxon>
        <taxon>Bacillati</taxon>
        <taxon>Bacillota</taxon>
        <taxon>Negativicutes</taxon>
        <taxon>Veillonellales</taxon>
        <taxon>Veillonellaceae</taxon>
        <taxon>Veillonella</taxon>
    </lineage>
</organism>
<dbReference type="KEGG" id="vrm:44547418_00448"/>
<evidence type="ECO:0000313" key="3">
    <source>
        <dbReference type="Proteomes" id="UP000214973"/>
    </source>
</evidence>
<dbReference type="Proteomes" id="UP000214973">
    <property type="component" value="Chromosome 1"/>
</dbReference>
<evidence type="ECO:0000256" key="1">
    <source>
        <dbReference type="SAM" id="Phobius"/>
    </source>
</evidence>
<accession>A0A239YLU8</accession>
<feature type="transmembrane region" description="Helical" evidence="1">
    <location>
        <begin position="6"/>
        <end position="24"/>
    </location>
</feature>
<dbReference type="RefSeq" id="WP_095065368.1">
    <property type="nucleotide sequence ID" value="NZ_LT906470.1"/>
</dbReference>
<keyword evidence="1" id="KW-0472">Membrane</keyword>
<reference evidence="2 3" key="1">
    <citation type="submission" date="2017-06" db="EMBL/GenBank/DDBJ databases">
        <authorList>
            <consortium name="Pathogen Informatics"/>
        </authorList>
    </citation>
    <scope>NUCLEOTIDE SEQUENCE [LARGE SCALE GENOMIC DNA]</scope>
    <source>
        <strain evidence="2 3">NCTC12018</strain>
    </source>
</reference>
<dbReference type="EMBL" id="LT906470">
    <property type="protein sequence ID" value="SNV59194.1"/>
    <property type="molecule type" value="Genomic_DNA"/>
</dbReference>
<dbReference type="AlphaFoldDB" id="A0A239YLU8"/>
<keyword evidence="1" id="KW-0812">Transmembrane</keyword>
<gene>
    <name evidence="2" type="ORF">SAMEA44547418_00448</name>
</gene>
<protein>
    <submittedName>
        <fullName evidence="2">Uncharacterized protein</fullName>
    </submittedName>
</protein>
<keyword evidence="3" id="KW-1185">Reference proteome</keyword>
<evidence type="ECO:0000313" key="2">
    <source>
        <dbReference type="EMBL" id="SNV59194.1"/>
    </source>
</evidence>
<sequence length="179" mass="20751">MWLYNILTAVVAIIVIIAALYLLFRLFVLKQGDEHIVLLPKRKTNFQLLDMTFDSITLFCDIPFVNKGRQNGTIMDLFPRHLLPEEQFDAVKVESWTMDMNRPRNDGYFESVIIEPRKGGTIRLYVTLKAKNGNIRDALIGFPYMNIDIVYQVVGREDWHIAKDRVRLTPEELEAALGH</sequence>
<proteinExistence type="predicted"/>
<keyword evidence="1" id="KW-1133">Transmembrane helix</keyword>